<dbReference type="AlphaFoldDB" id="A0AAF3ELT7"/>
<proteinExistence type="inferred from homology"/>
<keyword evidence="5" id="KW-1185">Reference proteome</keyword>
<reference evidence="6" key="1">
    <citation type="submission" date="2024-02" db="UniProtKB">
        <authorList>
            <consortium name="WormBaseParasite"/>
        </authorList>
    </citation>
    <scope>IDENTIFICATION</scope>
</reference>
<dbReference type="Proteomes" id="UP000887575">
    <property type="component" value="Unassembled WGS sequence"/>
</dbReference>
<dbReference type="Gene3D" id="3.30.470.20">
    <property type="entry name" value="ATP-grasp fold, B domain"/>
    <property type="match status" value="2"/>
</dbReference>
<feature type="chain" id="PRO_5042143975" description="Pyruvate phosphate dikinase AMP/ATP-binding domain-containing protein" evidence="3">
    <location>
        <begin position="17"/>
        <end position="946"/>
    </location>
</feature>
<sequence length="946" mass="108842">MSILIFLLPILAKLQTKFFRHFYRIGFNFYKWWTGPPIRITKHIRDFAKSIEPDEWEWKADAKSGGEEHFRFELSDWSSRDSLHIDIVSRATQIEARLILWHQGETFDSGTLISRETDDIHTIRCGPLLLDVREPFRRCRFFYRGEIRNSQNEPIFLSIGGWFKPTSDVRFFYSNLQVNEEILKNPWRILSNFRKFNKQREQKDFVQWGEAFCEIEMNRVAVRRRFRGLKEVRRLSANDREDQISVYFEDGHRYFWRSEDRAQYNSHLEHGIHSHVDQIVRSISLDTPEGVYQPDSLSILKFKTNQGQEESFTKMKHLNKCSYERDDGVTIVVNRFECDRKGSIGYAFISSIIQPLDKKECKQRVEAILDYKAIGLERILRIIPLTHRACQDSSLTGGKGSNLGKLSTIRCKYQVPNGFVISTNAYEEHLKANKALSQLINRINHNLKIDELESLLKKIEAAFHESELTLAMRTELEIVLRNEFAEKLLAIRSSAIGEDGADLSSAGQLESQLNIQPKDVQQTLKRVWASNFRKEVYSYRKFYAQLLTPSMAIVVQEMISNGTAGVMFTCNPVTRDPTKFLINAHQGMGEEIVSGAVTPHTALIAKHNGEILEKSEEILCLEDSQLLELTKVGHFLETHFGKPQDVEFVIKNEVIYLVQSRDVTGLDRESDFELSTEFDSGNLTDHEIYTTANVGEVLPRPLTPLGISVEAQLYEKALCKMFFSFGSTHIPMHHHMAFHITNNRVFFNVGELYLRQWVVLEKDPLSEYTLAGERMISTEMYRQGKLRYKPSHPLFPIYRLGYMIHATLWGGKSTLKTVEFGSKAIQELVSDGKAQRQLENIQQQQELFAKLIYNHSYISSCSSFTYIIVAMLIRGSPEGDLTPEMLSDIATLFGNNSLSVISADVPNALKNIAKAITKSKVQPEFETLEAPNSLKPKIVMILLFHL</sequence>
<protein>
    <recommendedName>
        <fullName evidence="4">Pyruvate phosphate dikinase AMP/ATP-binding domain-containing protein</fullName>
    </recommendedName>
</protein>
<evidence type="ECO:0000259" key="4">
    <source>
        <dbReference type="Pfam" id="PF01326"/>
    </source>
</evidence>
<evidence type="ECO:0000256" key="3">
    <source>
        <dbReference type="SAM" id="SignalP"/>
    </source>
</evidence>
<dbReference type="SUPFAM" id="SSF56059">
    <property type="entry name" value="Glutathione synthetase ATP-binding domain-like"/>
    <property type="match status" value="1"/>
</dbReference>
<dbReference type="Gene3D" id="3.30.1490.20">
    <property type="entry name" value="ATP-grasp fold, A domain"/>
    <property type="match status" value="1"/>
</dbReference>
<organism evidence="5 6">
    <name type="scientific">Mesorhabditis belari</name>
    <dbReference type="NCBI Taxonomy" id="2138241"/>
    <lineage>
        <taxon>Eukaryota</taxon>
        <taxon>Metazoa</taxon>
        <taxon>Ecdysozoa</taxon>
        <taxon>Nematoda</taxon>
        <taxon>Chromadorea</taxon>
        <taxon>Rhabditida</taxon>
        <taxon>Rhabditina</taxon>
        <taxon>Rhabditomorpha</taxon>
        <taxon>Rhabditoidea</taxon>
        <taxon>Rhabditidae</taxon>
        <taxon>Mesorhabditinae</taxon>
        <taxon>Mesorhabditis</taxon>
    </lineage>
</organism>
<name>A0AAF3ELT7_9BILA</name>
<dbReference type="Pfam" id="PF01326">
    <property type="entry name" value="PPDK_N"/>
    <property type="match status" value="1"/>
</dbReference>
<dbReference type="PANTHER" id="PTHR43615">
    <property type="entry name" value="PHOSPHOENOLPYRUVATE SYNTHASE-RELATED"/>
    <property type="match status" value="1"/>
</dbReference>
<dbReference type="PANTHER" id="PTHR43615:SF1">
    <property type="entry name" value="PPDK_N DOMAIN-CONTAINING PROTEIN"/>
    <property type="match status" value="1"/>
</dbReference>
<dbReference type="InterPro" id="IPR051549">
    <property type="entry name" value="PEP_Utilizing_Enz"/>
</dbReference>
<feature type="coiled-coil region" evidence="2">
    <location>
        <begin position="442"/>
        <end position="469"/>
    </location>
</feature>
<feature type="signal peptide" evidence="3">
    <location>
        <begin position="1"/>
        <end position="16"/>
    </location>
</feature>
<dbReference type="GO" id="GO:0016301">
    <property type="term" value="F:kinase activity"/>
    <property type="evidence" value="ECO:0007669"/>
    <property type="project" value="InterPro"/>
</dbReference>
<feature type="domain" description="Pyruvate phosphate dikinase AMP/ATP-binding" evidence="4">
    <location>
        <begin position="395"/>
        <end position="614"/>
    </location>
</feature>
<keyword evidence="2" id="KW-0175">Coiled coil</keyword>
<evidence type="ECO:0000256" key="1">
    <source>
        <dbReference type="ARBA" id="ARBA00007837"/>
    </source>
</evidence>
<dbReference type="InterPro" id="IPR013815">
    <property type="entry name" value="ATP_grasp_subdomain_1"/>
</dbReference>
<evidence type="ECO:0000313" key="5">
    <source>
        <dbReference type="Proteomes" id="UP000887575"/>
    </source>
</evidence>
<comment type="similarity">
    <text evidence="1">Belongs to the PEP-utilizing enzyme family.</text>
</comment>
<dbReference type="WBParaSite" id="MBELARI_LOCUS14959">
    <property type="protein sequence ID" value="MBELARI_LOCUS14959"/>
    <property type="gene ID" value="MBELARI_LOCUS14959"/>
</dbReference>
<dbReference type="GO" id="GO:0005524">
    <property type="term" value="F:ATP binding"/>
    <property type="evidence" value="ECO:0007669"/>
    <property type="project" value="InterPro"/>
</dbReference>
<accession>A0AAF3ELT7</accession>
<keyword evidence="3" id="KW-0732">Signal</keyword>
<dbReference type="InterPro" id="IPR002192">
    <property type="entry name" value="PPDK_AMP/ATP-bd"/>
</dbReference>
<evidence type="ECO:0000256" key="2">
    <source>
        <dbReference type="SAM" id="Coils"/>
    </source>
</evidence>
<evidence type="ECO:0000313" key="6">
    <source>
        <dbReference type="WBParaSite" id="MBELARI_LOCUS14959"/>
    </source>
</evidence>